<dbReference type="PROSITE" id="PS50012">
    <property type="entry name" value="RCC1_3"/>
    <property type="match status" value="4"/>
</dbReference>
<dbReference type="PRINTS" id="PR00633">
    <property type="entry name" value="RCCNDNSATION"/>
</dbReference>
<dbReference type="InterPro" id="IPR051625">
    <property type="entry name" value="Signaling_Regulatory_Domain"/>
</dbReference>
<dbReference type="Proteomes" id="UP000751190">
    <property type="component" value="Unassembled WGS sequence"/>
</dbReference>
<feature type="repeat" description="RCC1" evidence="2">
    <location>
        <begin position="219"/>
        <end position="294"/>
    </location>
</feature>
<evidence type="ECO:0000259" key="3">
    <source>
        <dbReference type="Pfam" id="PF25390"/>
    </source>
</evidence>
<dbReference type="PROSITE" id="PS00626">
    <property type="entry name" value="RCC1_2"/>
    <property type="match status" value="2"/>
</dbReference>
<dbReference type="InterPro" id="IPR058923">
    <property type="entry name" value="RCC1-like_dom"/>
</dbReference>
<name>A0A8J6CCH8_DIALT</name>
<sequence length="533" mass="52951">MDVLGDDVLAHALHFVGADSLARAACVSRRFAAAAADAFMFTCRELRVTPPPVDGWSASRKLRLVEARMRAAAQAPLLSAGRAHFARVLEDGTVVVTAGGAVAGAGCTAADGGTVDHAAPKAAPRVRAPRAPRAAATGADGRDVLRVISAAAGDGFTLVATADGEAFAWGDSTDGALGLGPARGLAHVREPRAVGALAVERVVGVAAGFSHSLFVTAAGRVYSAGWAHGGRLGLGAPHAAAFAPVGAPLSGEDDASERDEHSSAVPQLISSLAARAHAIGAWAGEDHSIVVDSDGYAWTFGQGLDGQLGHAQEALAHADGFGAPRARLACALDEPRRVLGALEATAVVAAAAGASHSLFLAADGALYACGCGGDGRLGLGDGVSRAQPERVTLGDESTCAVACAAGARHSAAIDECGGLWLWGALPDGWQALAADGEAAWAPARAPPAPAVAGSTVVVERPSRAPALLPAGVRAAAVACGDGYTIVLGDDGECYALGEPDVDEDASSDGTADADVEAFAGLGALAAEGELSPA</sequence>
<organism evidence="4 5">
    <name type="scientific">Diacronema lutheri</name>
    <name type="common">Unicellular marine alga</name>
    <name type="synonym">Monochrysis lutheri</name>
    <dbReference type="NCBI Taxonomy" id="2081491"/>
    <lineage>
        <taxon>Eukaryota</taxon>
        <taxon>Haptista</taxon>
        <taxon>Haptophyta</taxon>
        <taxon>Pavlovophyceae</taxon>
        <taxon>Pavlovales</taxon>
        <taxon>Pavlovaceae</taxon>
        <taxon>Diacronema</taxon>
    </lineage>
</organism>
<comment type="caution">
    <text evidence="4">The sequence shown here is derived from an EMBL/GenBank/DDBJ whole genome shotgun (WGS) entry which is preliminary data.</text>
</comment>
<evidence type="ECO:0000256" key="2">
    <source>
        <dbReference type="PROSITE-ProRule" id="PRU00235"/>
    </source>
</evidence>
<keyword evidence="5" id="KW-1185">Reference proteome</keyword>
<dbReference type="AlphaFoldDB" id="A0A8J6CCH8"/>
<keyword evidence="1" id="KW-0677">Repeat</keyword>
<dbReference type="PANTHER" id="PTHR22872">
    <property type="entry name" value="BTK-BINDING PROTEIN-RELATED"/>
    <property type="match status" value="1"/>
</dbReference>
<dbReference type="SUPFAM" id="SSF50985">
    <property type="entry name" value="RCC1/BLIP-II"/>
    <property type="match status" value="1"/>
</dbReference>
<evidence type="ECO:0000313" key="5">
    <source>
        <dbReference type="Proteomes" id="UP000751190"/>
    </source>
</evidence>
<accession>A0A8J6CCH8</accession>
<dbReference type="OrthoDB" id="61110at2759"/>
<protein>
    <recommendedName>
        <fullName evidence="3">RCC1-like domain-containing protein</fullName>
    </recommendedName>
</protein>
<dbReference type="Gene3D" id="2.130.10.30">
    <property type="entry name" value="Regulator of chromosome condensation 1/beta-lactamase-inhibitor protein II"/>
    <property type="match status" value="2"/>
</dbReference>
<dbReference type="Pfam" id="PF25390">
    <property type="entry name" value="WD40_RLD"/>
    <property type="match status" value="1"/>
</dbReference>
<dbReference type="SUPFAM" id="SSF81383">
    <property type="entry name" value="F-box domain"/>
    <property type="match status" value="1"/>
</dbReference>
<proteinExistence type="predicted"/>
<dbReference type="EMBL" id="JAGTXO010000020">
    <property type="protein sequence ID" value="KAG8462503.1"/>
    <property type="molecule type" value="Genomic_DNA"/>
</dbReference>
<feature type="repeat" description="RCC1" evidence="2">
    <location>
        <begin position="364"/>
        <end position="416"/>
    </location>
</feature>
<gene>
    <name evidence="4" type="ORF">KFE25_010328</name>
</gene>
<dbReference type="PANTHER" id="PTHR22872:SF2">
    <property type="entry name" value="INHIBITOR OF BRUTON TYROSINE KINASE"/>
    <property type="match status" value="1"/>
</dbReference>
<feature type="repeat" description="RCC1" evidence="2">
    <location>
        <begin position="164"/>
        <end position="218"/>
    </location>
</feature>
<feature type="domain" description="RCC1-like" evidence="3">
    <location>
        <begin position="79"/>
        <end position="428"/>
    </location>
</feature>
<evidence type="ECO:0000256" key="1">
    <source>
        <dbReference type="ARBA" id="ARBA00022737"/>
    </source>
</evidence>
<reference evidence="4" key="1">
    <citation type="submission" date="2021-05" db="EMBL/GenBank/DDBJ databases">
        <title>The genome of the haptophyte Pavlova lutheri (Diacronema luteri, Pavlovales) - a model for lipid biosynthesis in eukaryotic algae.</title>
        <authorList>
            <person name="Hulatt C.J."/>
            <person name="Posewitz M.C."/>
        </authorList>
    </citation>
    <scope>NUCLEOTIDE SEQUENCE</scope>
    <source>
        <strain evidence="4">NIVA-4/92</strain>
    </source>
</reference>
<dbReference type="InterPro" id="IPR000408">
    <property type="entry name" value="Reg_chr_condens"/>
</dbReference>
<evidence type="ECO:0000313" key="4">
    <source>
        <dbReference type="EMBL" id="KAG8462503.1"/>
    </source>
</evidence>
<dbReference type="InterPro" id="IPR036047">
    <property type="entry name" value="F-box-like_dom_sf"/>
</dbReference>
<dbReference type="InterPro" id="IPR009091">
    <property type="entry name" value="RCC1/BLIP-II"/>
</dbReference>
<feature type="repeat" description="RCC1" evidence="2">
    <location>
        <begin position="295"/>
        <end position="363"/>
    </location>
</feature>